<proteinExistence type="predicted"/>
<evidence type="ECO:0000313" key="2">
    <source>
        <dbReference type="Proteomes" id="UP000001312"/>
    </source>
</evidence>
<dbReference type="GeneID" id="5493170"/>
<dbReference type="RefSeq" id="XP_001597664.1">
    <property type="nucleotide sequence ID" value="XM_001597614.1"/>
</dbReference>
<name>A7E980_SCLS1</name>
<dbReference type="AlphaFoldDB" id="A7E980"/>
<organism evidence="1 2">
    <name type="scientific">Sclerotinia sclerotiorum (strain ATCC 18683 / 1980 / Ss-1)</name>
    <name type="common">White mold</name>
    <name type="synonym">Whetzelinia sclerotiorum</name>
    <dbReference type="NCBI Taxonomy" id="665079"/>
    <lineage>
        <taxon>Eukaryota</taxon>
        <taxon>Fungi</taxon>
        <taxon>Dikarya</taxon>
        <taxon>Ascomycota</taxon>
        <taxon>Pezizomycotina</taxon>
        <taxon>Leotiomycetes</taxon>
        <taxon>Helotiales</taxon>
        <taxon>Sclerotiniaceae</taxon>
        <taxon>Sclerotinia</taxon>
    </lineage>
</organism>
<reference evidence="2" key="1">
    <citation type="journal article" date="2011" name="PLoS Genet.">
        <title>Genomic analysis of the necrotrophic fungal pathogens Sclerotinia sclerotiorum and Botrytis cinerea.</title>
        <authorList>
            <person name="Amselem J."/>
            <person name="Cuomo C.A."/>
            <person name="van Kan J.A."/>
            <person name="Viaud M."/>
            <person name="Benito E.P."/>
            <person name="Couloux A."/>
            <person name="Coutinho P.M."/>
            <person name="de Vries R.P."/>
            <person name="Dyer P.S."/>
            <person name="Fillinger S."/>
            <person name="Fournier E."/>
            <person name="Gout L."/>
            <person name="Hahn M."/>
            <person name="Kohn L."/>
            <person name="Lapalu N."/>
            <person name="Plummer K.M."/>
            <person name="Pradier J.M."/>
            <person name="Quevillon E."/>
            <person name="Sharon A."/>
            <person name="Simon A."/>
            <person name="ten Have A."/>
            <person name="Tudzynski B."/>
            <person name="Tudzynski P."/>
            <person name="Wincker P."/>
            <person name="Andrew M."/>
            <person name="Anthouard V."/>
            <person name="Beever R.E."/>
            <person name="Beffa R."/>
            <person name="Benoit I."/>
            <person name="Bouzid O."/>
            <person name="Brault B."/>
            <person name="Chen Z."/>
            <person name="Choquer M."/>
            <person name="Collemare J."/>
            <person name="Cotton P."/>
            <person name="Danchin E.G."/>
            <person name="Da Silva C."/>
            <person name="Gautier A."/>
            <person name="Giraud C."/>
            <person name="Giraud T."/>
            <person name="Gonzalez C."/>
            <person name="Grossetete S."/>
            <person name="Guldener U."/>
            <person name="Henrissat B."/>
            <person name="Howlett B.J."/>
            <person name="Kodira C."/>
            <person name="Kretschmer M."/>
            <person name="Lappartient A."/>
            <person name="Leroch M."/>
            <person name="Levis C."/>
            <person name="Mauceli E."/>
            <person name="Neuveglise C."/>
            <person name="Oeser B."/>
            <person name="Pearson M."/>
            <person name="Poulain J."/>
            <person name="Poussereau N."/>
            <person name="Quesneville H."/>
            <person name="Rascle C."/>
            <person name="Schumacher J."/>
            <person name="Segurens B."/>
            <person name="Sexton A."/>
            <person name="Silva E."/>
            <person name="Sirven C."/>
            <person name="Soanes D.M."/>
            <person name="Talbot N.J."/>
            <person name="Templeton M."/>
            <person name="Yandava C."/>
            <person name="Yarden O."/>
            <person name="Zeng Q."/>
            <person name="Rollins J.A."/>
            <person name="Lebrun M.H."/>
            <person name="Dickman M."/>
        </authorList>
    </citation>
    <scope>NUCLEOTIDE SEQUENCE [LARGE SCALE GENOMIC DNA]</scope>
    <source>
        <strain evidence="2">ATCC 18683 / 1980 / Ss-1</strain>
    </source>
</reference>
<dbReference type="Proteomes" id="UP000001312">
    <property type="component" value="Unassembled WGS sequence"/>
</dbReference>
<protein>
    <submittedName>
        <fullName evidence="1">Uncharacterized protein</fullName>
    </submittedName>
</protein>
<keyword evidence="2" id="KW-1185">Reference proteome</keyword>
<dbReference type="EMBL" id="CH476622">
    <property type="protein sequence ID" value="EDN96932.1"/>
    <property type="molecule type" value="Genomic_DNA"/>
</dbReference>
<accession>A7E980</accession>
<dbReference type="InParanoid" id="A7E980"/>
<sequence length="129" mass="14714">MPMCQLPSLPIYLGVVVRQFDPYKTGNWKLEAVEALVGCLLFRKLTSHNFFNDPSFKLTVSIRNGTATWRRNMYFCNISCTMYNDKIDQFPNIFVNNILVSDLLSDLFSTVSTEYFLTLLCVASMNAGC</sequence>
<evidence type="ECO:0000313" key="1">
    <source>
        <dbReference type="EMBL" id="EDN96932.1"/>
    </source>
</evidence>
<dbReference type="KEGG" id="ssl:SS1G_01860"/>
<gene>
    <name evidence="1" type="ORF">SS1G_01860</name>
</gene>
<dbReference type="HOGENOM" id="CLU_1950106_0_0_1"/>